<evidence type="ECO:0000313" key="4">
    <source>
        <dbReference type="Proteomes" id="UP000660262"/>
    </source>
</evidence>
<proteinExistence type="predicted"/>
<feature type="region of interest" description="Disordered" evidence="1">
    <location>
        <begin position="892"/>
        <end position="958"/>
    </location>
</feature>
<feature type="signal peptide" evidence="2">
    <location>
        <begin position="1"/>
        <end position="28"/>
    </location>
</feature>
<dbReference type="Proteomes" id="UP000660262">
    <property type="component" value="Unassembled WGS sequence"/>
</dbReference>
<evidence type="ECO:0000256" key="1">
    <source>
        <dbReference type="SAM" id="MobiDB-lite"/>
    </source>
</evidence>
<feature type="chain" id="PRO_5032581591" evidence="2">
    <location>
        <begin position="29"/>
        <end position="1118"/>
    </location>
</feature>
<reference evidence="3" key="1">
    <citation type="submission" date="2020-10" db="EMBL/GenBank/DDBJ databases">
        <title>Unveiling of a novel bifunctional photoreceptor, Dualchrome1, isolated from a cosmopolitan green alga.</title>
        <authorList>
            <person name="Suzuki S."/>
            <person name="Kawachi M."/>
        </authorList>
    </citation>
    <scope>NUCLEOTIDE SEQUENCE</scope>
    <source>
        <strain evidence="3">NIES 2893</strain>
    </source>
</reference>
<dbReference type="EMBL" id="BNJQ01000010">
    <property type="protein sequence ID" value="GHP05429.1"/>
    <property type="molecule type" value="Genomic_DNA"/>
</dbReference>
<comment type="caution">
    <text evidence="3">The sequence shown here is derived from an EMBL/GenBank/DDBJ whole genome shotgun (WGS) entry which is preliminary data.</text>
</comment>
<evidence type="ECO:0000313" key="3">
    <source>
        <dbReference type="EMBL" id="GHP05429.1"/>
    </source>
</evidence>
<keyword evidence="2" id="KW-0732">Signal</keyword>
<feature type="compositionally biased region" description="Low complexity" evidence="1">
    <location>
        <begin position="937"/>
        <end position="946"/>
    </location>
</feature>
<evidence type="ECO:0000256" key="2">
    <source>
        <dbReference type="SAM" id="SignalP"/>
    </source>
</evidence>
<name>A0A830HJG4_9CHLO</name>
<feature type="compositionally biased region" description="Basic and acidic residues" evidence="1">
    <location>
        <begin position="892"/>
        <end position="908"/>
    </location>
</feature>
<feature type="region of interest" description="Disordered" evidence="1">
    <location>
        <begin position="359"/>
        <end position="379"/>
    </location>
</feature>
<gene>
    <name evidence="3" type="ORF">PPROV_000418000</name>
</gene>
<sequence length="1118" mass="121753">MWVHTTTMTKTLLLVPLLMAPMACFADAQQRPVHQDECSCFDFPVQIREFKIHGTKMPAVPVYEVPHVADLDINSEMLANQGQVTVEYVEETEVPFEGKFFRTIEIGNVIIQTDNDTRPPFNKHKHLKRFANFTVDTLVLDEMHKQGGMCAPVKITVRLHPFSHLSKCFSPKGLDRCATQQALRNKALAAASVATREPCPMLTANVETVLGADVCASESALTEQEDLLSKYVDNRMFCNAPQDKITMNVTVTNAGGATMPAGSTVRIAQLDTAKLADVTCAYKAFVKSVVHGSTNPLLSSVGTAQLKSTLVAMGVSKDLLDDKLVDRVMNNNNMGELLKLLMQSQSEFDDVIAVEEYAEENTRRRRRRRHAAASPRHPALSDEARAFAKHMSDLSKFDLLSAPVAVHRNLPKLAPGDTVQVPVEVPMAYLNLVNDVCAQDGLPPVMLLVQANVDDKWSGVGSVANWMSTKNAGEFADSARLVGVRFKCAKLRVGECTVSHHRAEDDTMGVELFDVEDETLGPGDEFEVKCAVKNEGKLGCGQTSLRARTALGSAVVCEQVVRELNPGEETHVTLVCKRVDALPQCSQEMAVGGLWLSLDDDAVCLSEKDVSDGRLAELETDLKDELKTIAISKKRGGGGVFSRLFGGGRRRRRLLNDGVAAASSLLRQFIRHGGGKASDGATVPAHVKVIAMEKQCNHLAKLAVIAQRVEIQGKRMEYYANLRAKDEPHIFGQPLWNNVVIPHSVSAEHADDPLTMNVTVSVENRGDAITLSPFKVSAVSVDLGTSATETVMPIMVPGDLQTVTLTLPMPPRSSWFADCRTPHRVRVVVDSENEAKARRDLEAVAEYSFFARPACVDVSFGSNGISLLKEKEENAAADDDDDDDLEAEGRLLDGLRERAEKRRAERARTAVPAARPQRKKRGGAAKATRRKSKRSKSTNPSTTPKSLAAPPKESKQTSMLTHMLPHAEILKASTCDAVNAAVSIVNTGIAPVSAGELHVLWTTQAAGEEERLMIAPVPSSLAAGMSAEVIHRIGMPRPKIDGDEEEEKKTDACGGMPSRVKVQAALYRARPGTIEKFAASEVKDASELLDRFVLVDDGSLVSVSTRVEWDASCCESQK</sequence>
<accession>A0A830HJG4</accession>
<keyword evidence="4" id="KW-1185">Reference proteome</keyword>
<organism evidence="3 4">
    <name type="scientific">Pycnococcus provasolii</name>
    <dbReference type="NCBI Taxonomy" id="41880"/>
    <lineage>
        <taxon>Eukaryota</taxon>
        <taxon>Viridiplantae</taxon>
        <taxon>Chlorophyta</taxon>
        <taxon>Pseudoscourfieldiophyceae</taxon>
        <taxon>Pseudoscourfieldiales</taxon>
        <taxon>Pycnococcaceae</taxon>
        <taxon>Pycnococcus</taxon>
    </lineage>
</organism>
<dbReference type="AlphaFoldDB" id="A0A830HJG4"/>
<feature type="compositionally biased region" description="Basic residues" evidence="1">
    <location>
        <begin position="916"/>
        <end position="936"/>
    </location>
</feature>
<protein>
    <submittedName>
        <fullName evidence="3">Uncharacterized protein</fullName>
    </submittedName>
</protein>